<keyword evidence="2 3" id="KW-0378">Hydrolase</keyword>
<sequence length="160" mass="18399">MTRGNVWLAVAGLVENDRGEWLVVKKKYGGLKGTWSLPAGFVNMGETIDQAVQREVLEETGIKAEVLYIMGVRTGVIKNQISDNMIIFSMRPVEENHRIQVQEDELEEVAWMEPSELALRNDISKMLPKIVDNKREFGLMRQPTMDPGKQFQYTHYQLFL</sequence>
<dbReference type="PANTHER" id="PTHR43046:SF14">
    <property type="entry name" value="MUTT_NUDIX FAMILY PROTEIN"/>
    <property type="match status" value="1"/>
</dbReference>
<dbReference type="PRINTS" id="PR00502">
    <property type="entry name" value="NUDIXFAMILY"/>
</dbReference>
<dbReference type="Proteomes" id="UP000031938">
    <property type="component" value="Unassembled WGS sequence"/>
</dbReference>
<evidence type="ECO:0000256" key="1">
    <source>
        <dbReference type="ARBA" id="ARBA00001946"/>
    </source>
</evidence>
<dbReference type="OrthoDB" id="9786141at2"/>
<dbReference type="PANTHER" id="PTHR43046">
    <property type="entry name" value="GDP-MANNOSE MANNOSYL HYDROLASE"/>
    <property type="match status" value="1"/>
</dbReference>
<dbReference type="InterPro" id="IPR020084">
    <property type="entry name" value="NUDIX_hydrolase_CS"/>
</dbReference>
<dbReference type="Pfam" id="PF00293">
    <property type="entry name" value="NUDIX"/>
    <property type="match status" value="1"/>
</dbReference>
<dbReference type="InterPro" id="IPR015797">
    <property type="entry name" value="NUDIX_hydrolase-like_dom_sf"/>
</dbReference>
<comment type="cofactor">
    <cofactor evidence="1">
        <name>Mg(2+)</name>
        <dbReference type="ChEBI" id="CHEBI:18420"/>
    </cofactor>
</comment>
<organism evidence="5 6">
    <name type="scientific">Jeotgalibacillus soli</name>
    <dbReference type="NCBI Taxonomy" id="889306"/>
    <lineage>
        <taxon>Bacteria</taxon>
        <taxon>Bacillati</taxon>
        <taxon>Bacillota</taxon>
        <taxon>Bacilli</taxon>
        <taxon>Bacillales</taxon>
        <taxon>Caryophanaceae</taxon>
        <taxon>Jeotgalibacillus</taxon>
    </lineage>
</organism>
<protein>
    <recommendedName>
        <fullName evidence="4">Nudix hydrolase domain-containing protein</fullName>
    </recommendedName>
</protein>
<dbReference type="EMBL" id="JXRP01000022">
    <property type="protein sequence ID" value="KIL42616.1"/>
    <property type="molecule type" value="Genomic_DNA"/>
</dbReference>
<dbReference type="PROSITE" id="PS00893">
    <property type="entry name" value="NUDIX_BOX"/>
    <property type="match status" value="1"/>
</dbReference>
<dbReference type="InterPro" id="IPR020476">
    <property type="entry name" value="Nudix_hydrolase"/>
</dbReference>
<dbReference type="PATRIC" id="fig|889306.3.peg.3856"/>
<name>A0A0C2VDI7_9BACL</name>
<dbReference type="GO" id="GO:0016787">
    <property type="term" value="F:hydrolase activity"/>
    <property type="evidence" value="ECO:0007669"/>
    <property type="project" value="UniProtKB-KW"/>
</dbReference>
<accession>A0A0C2VDI7</accession>
<dbReference type="SUPFAM" id="SSF55811">
    <property type="entry name" value="Nudix"/>
    <property type="match status" value="1"/>
</dbReference>
<evidence type="ECO:0000256" key="2">
    <source>
        <dbReference type="ARBA" id="ARBA00022801"/>
    </source>
</evidence>
<evidence type="ECO:0000256" key="3">
    <source>
        <dbReference type="RuleBase" id="RU003476"/>
    </source>
</evidence>
<reference evidence="5 6" key="1">
    <citation type="submission" date="2015-01" db="EMBL/GenBank/DDBJ databases">
        <title>Genome sequencing of Jeotgalibacillus soli.</title>
        <authorList>
            <person name="Goh K.M."/>
            <person name="Chan K.-G."/>
            <person name="Yaakop A.S."/>
            <person name="Ee R."/>
            <person name="Gan H.M."/>
            <person name="Chan C.S."/>
        </authorList>
    </citation>
    <scope>NUCLEOTIDE SEQUENCE [LARGE SCALE GENOMIC DNA]</scope>
    <source>
        <strain evidence="5 6">P9</strain>
    </source>
</reference>
<gene>
    <name evidence="5" type="ORF">KP78_38390</name>
</gene>
<proteinExistence type="inferred from homology"/>
<dbReference type="PROSITE" id="PS51462">
    <property type="entry name" value="NUDIX"/>
    <property type="match status" value="1"/>
</dbReference>
<comment type="similarity">
    <text evidence="3">Belongs to the Nudix hydrolase family.</text>
</comment>
<evidence type="ECO:0000313" key="6">
    <source>
        <dbReference type="Proteomes" id="UP000031938"/>
    </source>
</evidence>
<comment type="caution">
    <text evidence="5">The sequence shown here is derived from an EMBL/GenBank/DDBJ whole genome shotgun (WGS) entry which is preliminary data.</text>
</comment>
<keyword evidence="6" id="KW-1185">Reference proteome</keyword>
<evidence type="ECO:0000313" key="5">
    <source>
        <dbReference type="EMBL" id="KIL42616.1"/>
    </source>
</evidence>
<dbReference type="STRING" id="889306.KP78_38390"/>
<dbReference type="AlphaFoldDB" id="A0A0C2VDI7"/>
<dbReference type="Gene3D" id="3.90.79.10">
    <property type="entry name" value="Nucleoside Triphosphate Pyrophosphohydrolase"/>
    <property type="match status" value="1"/>
</dbReference>
<feature type="domain" description="Nudix hydrolase" evidence="4">
    <location>
        <begin position="5"/>
        <end position="134"/>
    </location>
</feature>
<dbReference type="InterPro" id="IPR000086">
    <property type="entry name" value="NUDIX_hydrolase_dom"/>
</dbReference>
<evidence type="ECO:0000259" key="4">
    <source>
        <dbReference type="PROSITE" id="PS51462"/>
    </source>
</evidence>